<gene>
    <name evidence="1" type="ORF">M1L60_29355</name>
</gene>
<dbReference type="InterPro" id="IPR032466">
    <property type="entry name" value="Metal_Hydrolase"/>
</dbReference>
<protein>
    <recommendedName>
        <fullName evidence="3">Amidohydrolase family protein</fullName>
    </recommendedName>
</protein>
<proteinExistence type="predicted"/>
<dbReference type="PANTHER" id="PTHR43135">
    <property type="entry name" value="ALPHA-D-RIBOSE 1-METHYLPHOSPHONATE 5-TRIPHOSPHATE DIPHOSPHATASE"/>
    <property type="match status" value="1"/>
</dbReference>
<dbReference type="EMBL" id="JAMYJR010000032">
    <property type="protein sequence ID" value="MCO8274711.1"/>
    <property type="molecule type" value="Genomic_DNA"/>
</dbReference>
<evidence type="ECO:0000313" key="2">
    <source>
        <dbReference type="Proteomes" id="UP001523369"/>
    </source>
</evidence>
<sequence>MRRRTLLTGTALGVAGAALGITRPAEARAGLVAVLGVTVIDAVGGARRGQTVLVRGDRVLDAGPARRVPVPHDATIIDGVGKFLIPGLADMHTHAVGIDDTDPELYVLNGVTTTRQMSGGPQARAWRQQVASGERLGPQWSIGSRIVDGSPSLWDGLDGDGSVHVAVANPGQARAAVRVEQAAGADFIKTYTRLTRDSFLAVADECRRLGLPFLGHVPDFVELTEAGDRGLRTVEHLFGIWYDTSSEEKKLRAAVAAVPIGPGEYNGWSTPWPPPP</sequence>
<evidence type="ECO:0008006" key="3">
    <source>
        <dbReference type="Google" id="ProtNLM"/>
    </source>
</evidence>
<dbReference type="InterPro" id="IPR011059">
    <property type="entry name" value="Metal-dep_hydrolase_composite"/>
</dbReference>
<dbReference type="PANTHER" id="PTHR43135:SF3">
    <property type="entry name" value="ALPHA-D-RIBOSE 1-METHYLPHOSPHONATE 5-TRIPHOSPHATE DIPHOSPHATASE"/>
    <property type="match status" value="1"/>
</dbReference>
<dbReference type="Gene3D" id="2.30.40.10">
    <property type="entry name" value="Urease, subunit C, domain 1"/>
    <property type="match status" value="1"/>
</dbReference>
<keyword evidence="2" id="KW-1185">Reference proteome</keyword>
<dbReference type="PROSITE" id="PS51318">
    <property type="entry name" value="TAT"/>
    <property type="match status" value="1"/>
</dbReference>
<organism evidence="1 2">
    <name type="scientific">Paractinoplanes aksuensis</name>
    <dbReference type="NCBI Taxonomy" id="2939490"/>
    <lineage>
        <taxon>Bacteria</taxon>
        <taxon>Bacillati</taxon>
        <taxon>Actinomycetota</taxon>
        <taxon>Actinomycetes</taxon>
        <taxon>Micromonosporales</taxon>
        <taxon>Micromonosporaceae</taxon>
        <taxon>Paractinoplanes</taxon>
    </lineage>
</organism>
<comment type="caution">
    <text evidence="1">The sequence shown here is derived from an EMBL/GenBank/DDBJ whole genome shotgun (WGS) entry which is preliminary data.</text>
</comment>
<dbReference type="SUPFAM" id="SSF51338">
    <property type="entry name" value="Composite domain of metallo-dependent hydrolases"/>
    <property type="match status" value="1"/>
</dbReference>
<dbReference type="InterPro" id="IPR051781">
    <property type="entry name" value="Metallo-dep_Hydrolase"/>
</dbReference>
<dbReference type="SUPFAM" id="SSF51556">
    <property type="entry name" value="Metallo-dependent hydrolases"/>
    <property type="match status" value="1"/>
</dbReference>
<evidence type="ECO:0000313" key="1">
    <source>
        <dbReference type="EMBL" id="MCO8274711.1"/>
    </source>
</evidence>
<accession>A0ABT1DV41</accession>
<dbReference type="RefSeq" id="WP_253240777.1">
    <property type="nucleotide sequence ID" value="NZ_JAMYJR010000032.1"/>
</dbReference>
<dbReference type="Gene3D" id="3.20.20.140">
    <property type="entry name" value="Metal-dependent hydrolases"/>
    <property type="match status" value="1"/>
</dbReference>
<dbReference type="InterPro" id="IPR006311">
    <property type="entry name" value="TAT_signal"/>
</dbReference>
<reference evidence="1 2" key="1">
    <citation type="submission" date="2022-06" db="EMBL/GenBank/DDBJ databases">
        <title>New Species of the Genus Actinoplanes, ActinopZanes ferrugineus.</title>
        <authorList>
            <person name="Ding P."/>
        </authorList>
    </citation>
    <scope>NUCLEOTIDE SEQUENCE [LARGE SCALE GENOMIC DNA]</scope>
    <source>
        <strain evidence="1 2">TRM88003</strain>
    </source>
</reference>
<dbReference type="Proteomes" id="UP001523369">
    <property type="component" value="Unassembled WGS sequence"/>
</dbReference>
<name>A0ABT1DV41_9ACTN</name>